<dbReference type="GO" id="GO:0005886">
    <property type="term" value="C:plasma membrane"/>
    <property type="evidence" value="ECO:0007669"/>
    <property type="project" value="TreeGrafter"/>
</dbReference>
<evidence type="ECO:0000256" key="7">
    <source>
        <dbReference type="SAM" id="Phobius"/>
    </source>
</evidence>
<gene>
    <name evidence="9" type="ORF">FHX74_003956</name>
</gene>
<sequence length="208" mass="23455">MKRLGHFLFVRQRHNWKLLFRFGLVGGSGVLVNLLVTILLKKTGPHFDDVFIDLPLTSFNVRYYHLYATIAFLVANLWNFQLNRRWTFRSARHSGWFREYGPFLVVGLGTLVVGQGVLTLLMHPGSPIGLPSTVFDNSTGLRTKFYWAELIMIIVTVPVSFVFNKLWTFSSVRGGKHPTLTEEEIAERLEATPAKAPAAPARPGTRAG</sequence>
<evidence type="ECO:0000256" key="4">
    <source>
        <dbReference type="ARBA" id="ARBA00022989"/>
    </source>
</evidence>
<comment type="similarity">
    <text evidence="2">Belongs to the GtrA family.</text>
</comment>
<feature type="region of interest" description="Disordered" evidence="6">
    <location>
        <begin position="188"/>
        <end position="208"/>
    </location>
</feature>
<evidence type="ECO:0000313" key="9">
    <source>
        <dbReference type="EMBL" id="MBA8796303.1"/>
    </source>
</evidence>
<feature type="transmembrane region" description="Helical" evidence="7">
    <location>
        <begin position="145"/>
        <end position="163"/>
    </location>
</feature>
<evidence type="ECO:0000313" key="10">
    <source>
        <dbReference type="Proteomes" id="UP000523079"/>
    </source>
</evidence>
<reference evidence="9 10" key="1">
    <citation type="submission" date="2020-07" db="EMBL/GenBank/DDBJ databases">
        <title>Sequencing the genomes of 1000 actinobacteria strains.</title>
        <authorList>
            <person name="Klenk H.-P."/>
        </authorList>
    </citation>
    <scope>NUCLEOTIDE SEQUENCE [LARGE SCALE GENOMIC DNA]</scope>
    <source>
        <strain evidence="9 10">DSM 100723</strain>
    </source>
</reference>
<protein>
    <submittedName>
        <fullName evidence="9">Putative flippase GtrA</fullName>
    </submittedName>
</protein>
<feature type="transmembrane region" description="Helical" evidence="7">
    <location>
        <begin position="103"/>
        <end position="125"/>
    </location>
</feature>
<keyword evidence="5 7" id="KW-0472">Membrane</keyword>
<evidence type="ECO:0000256" key="6">
    <source>
        <dbReference type="SAM" id="MobiDB-lite"/>
    </source>
</evidence>
<keyword evidence="4 7" id="KW-1133">Transmembrane helix</keyword>
<evidence type="ECO:0000256" key="5">
    <source>
        <dbReference type="ARBA" id="ARBA00023136"/>
    </source>
</evidence>
<dbReference type="EMBL" id="JACGWT010000008">
    <property type="protein sequence ID" value="MBA8796303.1"/>
    <property type="molecule type" value="Genomic_DNA"/>
</dbReference>
<comment type="caution">
    <text evidence="9">The sequence shown here is derived from an EMBL/GenBank/DDBJ whole genome shotgun (WGS) entry which is preliminary data.</text>
</comment>
<dbReference type="AlphaFoldDB" id="A0A7W3P7R1"/>
<dbReference type="Pfam" id="PF04138">
    <property type="entry name" value="GtrA_DPMS_TM"/>
    <property type="match status" value="1"/>
</dbReference>
<keyword evidence="10" id="KW-1185">Reference proteome</keyword>
<feature type="domain" description="GtrA/DPMS transmembrane" evidence="8">
    <location>
        <begin position="21"/>
        <end position="169"/>
    </location>
</feature>
<proteinExistence type="inferred from homology"/>
<dbReference type="PANTHER" id="PTHR38459">
    <property type="entry name" value="PROPHAGE BACTOPRENOL-LINKED GLUCOSE TRANSLOCASE HOMOLOG"/>
    <property type="match status" value="1"/>
</dbReference>
<dbReference type="Proteomes" id="UP000523079">
    <property type="component" value="Unassembled WGS sequence"/>
</dbReference>
<organism evidence="9 10">
    <name type="scientific">Microlunatus kandeliicorticis</name>
    <dbReference type="NCBI Taxonomy" id="1759536"/>
    <lineage>
        <taxon>Bacteria</taxon>
        <taxon>Bacillati</taxon>
        <taxon>Actinomycetota</taxon>
        <taxon>Actinomycetes</taxon>
        <taxon>Propionibacteriales</taxon>
        <taxon>Propionibacteriaceae</taxon>
        <taxon>Microlunatus</taxon>
    </lineage>
</organism>
<feature type="transmembrane region" description="Helical" evidence="7">
    <location>
        <begin position="64"/>
        <end position="82"/>
    </location>
</feature>
<evidence type="ECO:0000256" key="3">
    <source>
        <dbReference type="ARBA" id="ARBA00022692"/>
    </source>
</evidence>
<comment type="subcellular location">
    <subcellularLocation>
        <location evidence="1">Membrane</location>
        <topology evidence="1">Multi-pass membrane protein</topology>
    </subcellularLocation>
</comment>
<dbReference type="InterPro" id="IPR051401">
    <property type="entry name" value="GtrA_CellWall_Glycosyl"/>
</dbReference>
<dbReference type="InterPro" id="IPR007267">
    <property type="entry name" value="GtrA_DPMS_TM"/>
</dbReference>
<dbReference type="GO" id="GO:0000271">
    <property type="term" value="P:polysaccharide biosynthetic process"/>
    <property type="evidence" value="ECO:0007669"/>
    <property type="project" value="InterPro"/>
</dbReference>
<feature type="compositionally biased region" description="Low complexity" evidence="6">
    <location>
        <begin position="191"/>
        <end position="208"/>
    </location>
</feature>
<accession>A0A7W3P7R1</accession>
<dbReference type="RefSeq" id="WP_182561928.1">
    <property type="nucleotide sequence ID" value="NZ_JACGWT010000008.1"/>
</dbReference>
<evidence type="ECO:0000256" key="1">
    <source>
        <dbReference type="ARBA" id="ARBA00004141"/>
    </source>
</evidence>
<keyword evidence="3 7" id="KW-0812">Transmembrane</keyword>
<feature type="transmembrane region" description="Helical" evidence="7">
    <location>
        <begin position="20"/>
        <end position="40"/>
    </location>
</feature>
<evidence type="ECO:0000259" key="8">
    <source>
        <dbReference type="Pfam" id="PF04138"/>
    </source>
</evidence>
<evidence type="ECO:0000256" key="2">
    <source>
        <dbReference type="ARBA" id="ARBA00009399"/>
    </source>
</evidence>
<dbReference type="PANTHER" id="PTHR38459:SF1">
    <property type="entry name" value="PROPHAGE BACTOPRENOL-LINKED GLUCOSE TRANSLOCASE HOMOLOG"/>
    <property type="match status" value="1"/>
</dbReference>
<name>A0A7W3P7R1_9ACTN</name>